<evidence type="ECO:0000313" key="6">
    <source>
        <dbReference type="Proteomes" id="UP000823927"/>
    </source>
</evidence>
<dbReference type="Gene3D" id="1.10.10.60">
    <property type="entry name" value="Homeodomain-like"/>
    <property type="match status" value="2"/>
</dbReference>
<evidence type="ECO:0000256" key="1">
    <source>
        <dbReference type="ARBA" id="ARBA00023015"/>
    </source>
</evidence>
<keyword evidence="3" id="KW-0804">Transcription</keyword>
<dbReference type="SMART" id="SM00342">
    <property type="entry name" value="HTH_ARAC"/>
    <property type="match status" value="1"/>
</dbReference>
<name>A0A9D1F2T3_9FIRM</name>
<evidence type="ECO:0000256" key="2">
    <source>
        <dbReference type="ARBA" id="ARBA00023125"/>
    </source>
</evidence>
<dbReference type="PANTHER" id="PTHR43280">
    <property type="entry name" value="ARAC-FAMILY TRANSCRIPTIONAL REGULATOR"/>
    <property type="match status" value="1"/>
</dbReference>
<comment type="caution">
    <text evidence="5">The sequence shown here is derived from an EMBL/GenBank/DDBJ whole genome shotgun (WGS) entry which is preliminary data.</text>
</comment>
<keyword evidence="2" id="KW-0238">DNA-binding</keyword>
<proteinExistence type="predicted"/>
<feature type="domain" description="HTH araC/xylS-type" evidence="4">
    <location>
        <begin position="98"/>
        <end position="196"/>
    </location>
</feature>
<accession>A0A9D1F2T3</accession>
<evidence type="ECO:0000259" key="4">
    <source>
        <dbReference type="PROSITE" id="PS01124"/>
    </source>
</evidence>
<dbReference type="SUPFAM" id="SSF46689">
    <property type="entry name" value="Homeodomain-like"/>
    <property type="match status" value="2"/>
</dbReference>
<dbReference type="Pfam" id="PF12833">
    <property type="entry name" value="HTH_18"/>
    <property type="match status" value="1"/>
</dbReference>
<dbReference type="GO" id="GO:0003700">
    <property type="term" value="F:DNA-binding transcription factor activity"/>
    <property type="evidence" value="ECO:0007669"/>
    <property type="project" value="InterPro"/>
</dbReference>
<dbReference type="InterPro" id="IPR020449">
    <property type="entry name" value="Tscrpt_reg_AraC-type_HTH"/>
</dbReference>
<dbReference type="InterPro" id="IPR018060">
    <property type="entry name" value="HTH_AraC"/>
</dbReference>
<protein>
    <submittedName>
        <fullName evidence="5">Helix-turn-helix transcriptional regulator</fullName>
    </submittedName>
</protein>
<dbReference type="PROSITE" id="PS01124">
    <property type="entry name" value="HTH_ARAC_FAMILY_2"/>
    <property type="match status" value="1"/>
</dbReference>
<dbReference type="Proteomes" id="UP000823927">
    <property type="component" value="Unassembled WGS sequence"/>
</dbReference>
<sequence>MIEQVLKTSPDGTGVKLAKNDFLHWKNMFIASVAGFTRYSIEGGLQEELAYAMSDSYILKSEDCHSVEEINLLYKQAFRDYTYAVSQEGNKQYCVLITNAIEYITIHLHEKITLESAAEAIDISAGHLSRIFKKETGMSFVDYIQKERVKAARNLLIYSNFTLTEISQYLHFSTQSYFISIFKKHFGITPGQYRKHYTKENTW</sequence>
<dbReference type="EMBL" id="DVIT01000004">
    <property type="protein sequence ID" value="HIS46082.1"/>
    <property type="molecule type" value="Genomic_DNA"/>
</dbReference>
<dbReference type="AlphaFoldDB" id="A0A9D1F2T3"/>
<gene>
    <name evidence="5" type="ORF">IAB46_00735</name>
</gene>
<organism evidence="5 6">
    <name type="scientific">Candidatus Scybalocola faecigallinarum</name>
    <dbReference type="NCBI Taxonomy" id="2840941"/>
    <lineage>
        <taxon>Bacteria</taxon>
        <taxon>Bacillati</taxon>
        <taxon>Bacillota</taxon>
        <taxon>Clostridia</taxon>
        <taxon>Lachnospirales</taxon>
        <taxon>Lachnospiraceae</taxon>
        <taxon>Lachnospiraceae incertae sedis</taxon>
        <taxon>Candidatus Scybalocola (ex Gilroy et al. 2021)</taxon>
    </lineage>
</organism>
<dbReference type="PANTHER" id="PTHR43280:SF34">
    <property type="entry name" value="ARAC-FAMILY TRANSCRIPTIONAL REGULATOR"/>
    <property type="match status" value="1"/>
</dbReference>
<keyword evidence="1" id="KW-0805">Transcription regulation</keyword>
<dbReference type="InterPro" id="IPR009057">
    <property type="entry name" value="Homeodomain-like_sf"/>
</dbReference>
<dbReference type="GO" id="GO:0043565">
    <property type="term" value="F:sequence-specific DNA binding"/>
    <property type="evidence" value="ECO:0007669"/>
    <property type="project" value="InterPro"/>
</dbReference>
<evidence type="ECO:0000256" key="3">
    <source>
        <dbReference type="ARBA" id="ARBA00023163"/>
    </source>
</evidence>
<reference evidence="5" key="1">
    <citation type="submission" date="2020-10" db="EMBL/GenBank/DDBJ databases">
        <authorList>
            <person name="Gilroy R."/>
        </authorList>
    </citation>
    <scope>NUCLEOTIDE SEQUENCE</scope>
    <source>
        <strain evidence="5">CHK178-757</strain>
    </source>
</reference>
<reference evidence="5" key="2">
    <citation type="journal article" date="2021" name="PeerJ">
        <title>Extensive microbial diversity within the chicken gut microbiome revealed by metagenomics and culture.</title>
        <authorList>
            <person name="Gilroy R."/>
            <person name="Ravi A."/>
            <person name="Getino M."/>
            <person name="Pursley I."/>
            <person name="Horton D.L."/>
            <person name="Alikhan N.F."/>
            <person name="Baker D."/>
            <person name="Gharbi K."/>
            <person name="Hall N."/>
            <person name="Watson M."/>
            <person name="Adriaenssens E.M."/>
            <person name="Foster-Nyarko E."/>
            <person name="Jarju S."/>
            <person name="Secka A."/>
            <person name="Antonio M."/>
            <person name="Oren A."/>
            <person name="Chaudhuri R.R."/>
            <person name="La Ragione R."/>
            <person name="Hildebrand F."/>
            <person name="Pallen M.J."/>
        </authorList>
    </citation>
    <scope>NUCLEOTIDE SEQUENCE</scope>
    <source>
        <strain evidence="5">CHK178-757</strain>
    </source>
</reference>
<evidence type="ECO:0000313" key="5">
    <source>
        <dbReference type="EMBL" id="HIS46082.1"/>
    </source>
</evidence>
<dbReference type="PRINTS" id="PR00032">
    <property type="entry name" value="HTHARAC"/>
</dbReference>